<comment type="similarity">
    <text evidence="7">Belongs to the KAE1 / TsaD family.</text>
</comment>
<dbReference type="EMBL" id="JBHSMQ010000002">
    <property type="protein sequence ID" value="MFC5454657.1"/>
    <property type="molecule type" value="Genomic_DNA"/>
</dbReference>
<feature type="domain" description="Gcp-like" evidence="8">
    <location>
        <begin position="25"/>
        <end position="310"/>
    </location>
</feature>
<evidence type="ECO:0000256" key="1">
    <source>
        <dbReference type="ARBA" id="ARBA00022679"/>
    </source>
</evidence>
<comment type="caution">
    <text evidence="9">The sequence shown here is derived from an EMBL/GenBank/DDBJ whole genome shotgun (WGS) entry which is preliminary data.</text>
</comment>
<keyword evidence="1 7" id="KW-0808">Transferase</keyword>
<dbReference type="Gene3D" id="3.30.420.40">
    <property type="match status" value="2"/>
</dbReference>
<dbReference type="InterPro" id="IPR043129">
    <property type="entry name" value="ATPase_NBD"/>
</dbReference>
<dbReference type="Pfam" id="PF00814">
    <property type="entry name" value="TsaD"/>
    <property type="match status" value="1"/>
</dbReference>
<feature type="binding site" evidence="7">
    <location>
        <begin position="136"/>
        <end position="140"/>
    </location>
    <ligand>
        <name>substrate</name>
    </ligand>
</feature>
<dbReference type="NCBIfam" id="TIGR03723">
    <property type="entry name" value="T6A_TsaD_YgjD"/>
    <property type="match status" value="1"/>
</dbReference>
<gene>
    <name evidence="7 9" type="primary">tsaD</name>
    <name evidence="9" type="ORF">ACFQDI_07335</name>
</gene>
<dbReference type="PRINTS" id="PR00789">
    <property type="entry name" value="OSIALOPTASE"/>
</dbReference>
<feature type="binding site" evidence="7">
    <location>
        <position position="182"/>
    </location>
    <ligand>
        <name>substrate</name>
    </ligand>
</feature>
<evidence type="ECO:0000256" key="7">
    <source>
        <dbReference type="HAMAP-Rule" id="MF_01445"/>
    </source>
</evidence>
<dbReference type="GO" id="GO:0061711">
    <property type="term" value="F:tRNA N(6)-L-threonylcarbamoyladenine synthase activity"/>
    <property type="evidence" value="ECO:0007669"/>
    <property type="project" value="UniProtKB-EC"/>
</dbReference>
<evidence type="ECO:0000256" key="4">
    <source>
        <dbReference type="ARBA" id="ARBA00023004"/>
    </source>
</evidence>
<evidence type="ECO:0000256" key="6">
    <source>
        <dbReference type="ARBA" id="ARBA00048117"/>
    </source>
</evidence>
<protein>
    <recommendedName>
        <fullName evidence="7">tRNA N6-adenosine threonylcarbamoyltransferase</fullName>
        <ecNumber evidence="7">2.3.1.234</ecNumber>
    </recommendedName>
    <alternativeName>
        <fullName evidence="7">N6-L-threonylcarbamoyladenine synthase</fullName>
        <shortName evidence="7">t(6)A synthase</shortName>
    </alternativeName>
    <alternativeName>
        <fullName evidence="7">t(6)A37 threonylcarbamoyladenosine biosynthesis protein TsaD</fullName>
    </alternativeName>
    <alternativeName>
        <fullName evidence="7">tRNA threonylcarbamoyladenosine biosynthesis protein TsaD</fullName>
    </alternativeName>
</protein>
<comment type="catalytic activity">
    <reaction evidence="6 7">
        <text>L-threonylcarbamoyladenylate + adenosine(37) in tRNA = N(6)-L-threonylcarbamoyladenosine(37) in tRNA + AMP + H(+)</text>
        <dbReference type="Rhea" id="RHEA:37059"/>
        <dbReference type="Rhea" id="RHEA-COMP:10162"/>
        <dbReference type="Rhea" id="RHEA-COMP:10163"/>
        <dbReference type="ChEBI" id="CHEBI:15378"/>
        <dbReference type="ChEBI" id="CHEBI:73682"/>
        <dbReference type="ChEBI" id="CHEBI:74411"/>
        <dbReference type="ChEBI" id="CHEBI:74418"/>
        <dbReference type="ChEBI" id="CHEBI:456215"/>
        <dbReference type="EC" id="2.3.1.234"/>
    </reaction>
</comment>
<dbReference type="CDD" id="cd24133">
    <property type="entry name" value="ASKHA_NBD_TsaD_bac"/>
    <property type="match status" value="1"/>
</dbReference>
<comment type="function">
    <text evidence="7">Required for the formation of a threonylcarbamoyl group on adenosine at position 37 (t(6)A37) in tRNAs that read codons beginning with adenine. Is involved in the transfer of the threonylcarbamoyl moiety of threonylcarbamoyl-AMP (TC-AMP) to the N6 group of A37, together with TsaE and TsaB. TsaD likely plays a direct catalytic role in this reaction.</text>
</comment>
<keyword evidence="10" id="KW-1185">Reference proteome</keyword>
<dbReference type="Proteomes" id="UP001596052">
    <property type="component" value="Unassembled WGS sequence"/>
</dbReference>
<comment type="subcellular location">
    <subcellularLocation>
        <location evidence="7">Cytoplasm</location>
    </subcellularLocation>
</comment>
<dbReference type="PANTHER" id="PTHR11735">
    <property type="entry name" value="TRNA N6-ADENOSINE THREONYLCARBAMOYLTRANSFERASE"/>
    <property type="match status" value="1"/>
</dbReference>
<dbReference type="HAMAP" id="MF_01445">
    <property type="entry name" value="TsaD"/>
    <property type="match status" value="1"/>
</dbReference>
<dbReference type="SUPFAM" id="SSF53067">
    <property type="entry name" value="Actin-like ATPase domain"/>
    <property type="match status" value="2"/>
</dbReference>
<dbReference type="InterPro" id="IPR017861">
    <property type="entry name" value="KAE1/TsaD"/>
</dbReference>
<evidence type="ECO:0000313" key="9">
    <source>
        <dbReference type="EMBL" id="MFC5454657.1"/>
    </source>
</evidence>
<feature type="binding site" evidence="7">
    <location>
        <position position="169"/>
    </location>
    <ligand>
        <name>substrate</name>
    </ligand>
</feature>
<accession>A0ABW0KPX9</accession>
<dbReference type="EC" id="2.3.1.234" evidence="7"/>
<dbReference type="RefSeq" id="WP_377164957.1">
    <property type="nucleotide sequence ID" value="NZ_JBHSMQ010000002.1"/>
</dbReference>
<feature type="binding site" evidence="7">
    <location>
        <position position="186"/>
    </location>
    <ligand>
        <name>substrate</name>
    </ligand>
</feature>
<feature type="binding site" evidence="7">
    <location>
        <position position="275"/>
    </location>
    <ligand>
        <name>substrate</name>
    </ligand>
</feature>
<evidence type="ECO:0000259" key="8">
    <source>
        <dbReference type="Pfam" id="PF00814"/>
    </source>
</evidence>
<evidence type="ECO:0000313" key="10">
    <source>
        <dbReference type="Proteomes" id="UP001596052"/>
    </source>
</evidence>
<dbReference type="PANTHER" id="PTHR11735:SF6">
    <property type="entry name" value="TRNA N6-ADENOSINE THREONYLCARBAMOYLTRANSFERASE, MITOCHONDRIAL"/>
    <property type="match status" value="1"/>
</dbReference>
<dbReference type="NCBIfam" id="TIGR00329">
    <property type="entry name" value="gcp_kae1"/>
    <property type="match status" value="1"/>
</dbReference>
<feature type="binding site" evidence="7">
    <location>
        <position position="117"/>
    </location>
    <ligand>
        <name>Fe cation</name>
        <dbReference type="ChEBI" id="CHEBI:24875"/>
    </ligand>
</feature>
<comment type="cofactor">
    <cofactor evidence="7">
        <name>Fe(2+)</name>
        <dbReference type="ChEBI" id="CHEBI:29033"/>
    </cofactor>
    <text evidence="7">Binds 1 Fe(2+) ion per subunit.</text>
</comment>
<keyword evidence="4 7" id="KW-0408">Iron</keyword>
<evidence type="ECO:0000256" key="2">
    <source>
        <dbReference type="ARBA" id="ARBA00022694"/>
    </source>
</evidence>
<reference evidence="10" key="1">
    <citation type="journal article" date="2019" name="Int. J. Syst. Evol. Microbiol.">
        <title>The Global Catalogue of Microorganisms (GCM) 10K type strain sequencing project: providing services to taxonomists for standard genome sequencing and annotation.</title>
        <authorList>
            <consortium name="The Broad Institute Genomics Platform"/>
            <consortium name="The Broad Institute Genome Sequencing Center for Infectious Disease"/>
            <person name="Wu L."/>
            <person name="Ma J."/>
        </authorList>
    </citation>
    <scope>NUCLEOTIDE SEQUENCE [LARGE SCALE GENOMIC DNA]</scope>
    <source>
        <strain evidence="10">CGMCC 4.1469</strain>
    </source>
</reference>
<keyword evidence="2 7" id="KW-0819">tRNA processing</keyword>
<proteinExistence type="inferred from homology"/>
<dbReference type="InterPro" id="IPR022450">
    <property type="entry name" value="TsaD"/>
</dbReference>
<keyword evidence="5 7" id="KW-0012">Acyltransferase</keyword>
<keyword evidence="7" id="KW-0963">Cytoplasm</keyword>
<name>A0ABW0KPX9_9BACT</name>
<organism evidence="9 10">
    <name type="scientific">Prosthecobacter fluviatilis</name>
    <dbReference type="NCBI Taxonomy" id="445931"/>
    <lineage>
        <taxon>Bacteria</taxon>
        <taxon>Pseudomonadati</taxon>
        <taxon>Verrucomicrobiota</taxon>
        <taxon>Verrucomicrobiia</taxon>
        <taxon>Verrucomicrobiales</taxon>
        <taxon>Verrucomicrobiaceae</taxon>
        <taxon>Prosthecobacter</taxon>
    </lineage>
</organism>
<evidence type="ECO:0000256" key="3">
    <source>
        <dbReference type="ARBA" id="ARBA00022723"/>
    </source>
</evidence>
<keyword evidence="3 7" id="KW-0479">Metal-binding</keyword>
<dbReference type="InterPro" id="IPR000905">
    <property type="entry name" value="Gcp-like_dom"/>
</dbReference>
<feature type="binding site" evidence="7">
    <location>
        <position position="303"/>
    </location>
    <ligand>
        <name>Fe cation</name>
        <dbReference type="ChEBI" id="CHEBI:24875"/>
    </ligand>
</feature>
<sequence>MPDCLLALESSCDETAAAICTLRGELIASRISSQIEIHRQYGGVVPEVASRNHILHARPLVQQVLADAGKTLGDMAAFAATSGPGLVSSLLIGTSMAKALAIAEDKPFIAVNHMEGHLLSPFMGENGPVRPCVALIVSGGHTMLVRVHGVGRYELLGRTRDDAAGEAFDKVAKMIGLPYPGGPEIDKLAARGNPEAFAFPRSFLDGRSLEFSFSGLKTAVLYELPRLDLKNEQVLADLCASVQAAIIEVLVEKLLLAAKQCGEKTLAVSGGVSCNRGLRAALAARSAKAGLQLLLARPDLCTDNAGMIAFAASQRFSTGHTSPLEADVDPNLSLVS</sequence>
<evidence type="ECO:0000256" key="5">
    <source>
        <dbReference type="ARBA" id="ARBA00023315"/>
    </source>
</evidence>
<feature type="binding site" evidence="7">
    <location>
        <position position="113"/>
    </location>
    <ligand>
        <name>Fe cation</name>
        <dbReference type="ChEBI" id="CHEBI:24875"/>
    </ligand>
</feature>